<reference evidence="2 3" key="1">
    <citation type="journal article" date="2012" name="J. Bacteriol.">
        <title>Genome Sequence of Gallaecimonas xiamenensis Type Strain 3-C-1.</title>
        <authorList>
            <person name="Lai Q."/>
            <person name="Wang L."/>
            <person name="Wang W."/>
            <person name="Shao Z."/>
        </authorList>
    </citation>
    <scope>NUCLEOTIDE SEQUENCE [LARGE SCALE GENOMIC DNA]</scope>
    <source>
        <strain evidence="2 3">3-C-1</strain>
    </source>
</reference>
<dbReference type="EMBL" id="AMRI01000033">
    <property type="protein sequence ID" value="EKE68085.1"/>
    <property type="molecule type" value="Genomic_DNA"/>
</dbReference>
<dbReference type="Pfam" id="PF01467">
    <property type="entry name" value="CTP_transf_like"/>
    <property type="match status" value="1"/>
</dbReference>
<feature type="domain" description="Cytidyltransferase-like" evidence="1">
    <location>
        <begin position="8"/>
        <end position="148"/>
    </location>
</feature>
<sequence length="186" mass="21622">MKVGSIHGRFQPFHNEHLDYALAALKSCDFLWIGITQYDIEELKKCNDSPNRSVLSSNPLTYLERINIIKDALLDANIDRSKFDFIPFPIDEPEKLYQFIDINTVCFTTIRESWNKAKVERLSQAGYKVEVLWENLEDKVVSSTLIRESLLNGNGLWKKMVQPSTQRHISSLDIANRLQEYLRQES</sequence>
<dbReference type="AlphaFoldDB" id="K2JSJ4"/>
<evidence type="ECO:0000313" key="3">
    <source>
        <dbReference type="Proteomes" id="UP000006755"/>
    </source>
</evidence>
<gene>
    <name evidence="2" type="ORF">B3C1_17352</name>
</gene>
<keyword evidence="2" id="KW-0808">Transferase</keyword>
<name>K2JSJ4_9GAMM</name>
<keyword evidence="3" id="KW-1185">Reference proteome</keyword>
<dbReference type="InterPro" id="IPR014729">
    <property type="entry name" value="Rossmann-like_a/b/a_fold"/>
</dbReference>
<protein>
    <submittedName>
        <fullName evidence="2">Cytidyltransferase</fullName>
    </submittedName>
</protein>
<dbReference type="STRING" id="745411.B3C1_17352"/>
<proteinExistence type="predicted"/>
<dbReference type="eggNOG" id="COG1056">
    <property type="taxonomic scope" value="Bacteria"/>
</dbReference>
<dbReference type="Gene3D" id="3.40.50.620">
    <property type="entry name" value="HUPs"/>
    <property type="match status" value="1"/>
</dbReference>
<evidence type="ECO:0000313" key="2">
    <source>
        <dbReference type="EMBL" id="EKE68085.1"/>
    </source>
</evidence>
<evidence type="ECO:0000259" key="1">
    <source>
        <dbReference type="Pfam" id="PF01467"/>
    </source>
</evidence>
<dbReference type="InterPro" id="IPR004821">
    <property type="entry name" value="Cyt_trans-like"/>
</dbReference>
<dbReference type="RefSeq" id="WP_008486429.1">
    <property type="nucleotide sequence ID" value="NZ_AMRI01000033.1"/>
</dbReference>
<dbReference type="GO" id="GO:0016740">
    <property type="term" value="F:transferase activity"/>
    <property type="evidence" value="ECO:0007669"/>
    <property type="project" value="UniProtKB-KW"/>
</dbReference>
<accession>K2JSJ4</accession>
<comment type="caution">
    <text evidence="2">The sequence shown here is derived from an EMBL/GenBank/DDBJ whole genome shotgun (WGS) entry which is preliminary data.</text>
</comment>
<dbReference type="SUPFAM" id="SSF52374">
    <property type="entry name" value="Nucleotidylyl transferase"/>
    <property type="match status" value="1"/>
</dbReference>
<organism evidence="2 3">
    <name type="scientific">Gallaecimonas xiamenensis 3-C-1</name>
    <dbReference type="NCBI Taxonomy" id="745411"/>
    <lineage>
        <taxon>Bacteria</taxon>
        <taxon>Pseudomonadati</taxon>
        <taxon>Pseudomonadota</taxon>
        <taxon>Gammaproteobacteria</taxon>
        <taxon>Enterobacterales</taxon>
        <taxon>Gallaecimonadaceae</taxon>
        <taxon>Gallaecimonas</taxon>
    </lineage>
</organism>
<dbReference type="OrthoDB" id="3249147at2"/>
<dbReference type="Proteomes" id="UP000006755">
    <property type="component" value="Unassembled WGS sequence"/>
</dbReference>